<dbReference type="PANTHER" id="PTHR33175:SF3">
    <property type="entry name" value="DNA-BINDING PROTEIN HU-BETA"/>
    <property type="match status" value="1"/>
</dbReference>
<organism evidence="5 6">
    <name type="scientific">Bacillus cereus</name>
    <dbReference type="NCBI Taxonomy" id="1396"/>
    <lineage>
        <taxon>Bacteria</taxon>
        <taxon>Bacillati</taxon>
        <taxon>Bacillota</taxon>
        <taxon>Bacilli</taxon>
        <taxon>Bacillales</taxon>
        <taxon>Bacillaceae</taxon>
        <taxon>Bacillus</taxon>
        <taxon>Bacillus cereus group</taxon>
    </lineage>
</organism>
<evidence type="ECO:0000256" key="4">
    <source>
        <dbReference type="RuleBase" id="RU003939"/>
    </source>
</evidence>
<evidence type="ECO:0000313" key="5">
    <source>
        <dbReference type="EMBL" id="PEN97828.1"/>
    </source>
</evidence>
<keyword evidence="2" id="KW-0226">DNA condensation</keyword>
<dbReference type="InterPro" id="IPR010992">
    <property type="entry name" value="IHF-like_DNA-bd_dom_sf"/>
</dbReference>
<evidence type="ECO:0000256" key="2">
    <source>
        <dbReference type="ARBA" id="ARBA00023067"/>
    </source>
</evidence>
<dbReference type="CDD" id="cd13832">
    <property type="entry name" value="IHF"/>
    <property type="match status" value="1"/>
</dbReference>
<dbReference type="InterPro" id="IPR000119">
    <property type="entry name" value="Hist_DNA-bd"/>
</dbReference>
<dbReference type="RefSeq" id="WP_016084871.1">
    <property type="nucleotide sequence ID" value="NZ_NUAN01000071.1"/>
</dbReference>
<protein>
    <submittedName>
        <fullName evidence="5">HU family DNA-binding protein</fullName>
    </submittedName>
</protein>
<dbReference type="PANTHER" id="PTHR33175">
    <property type="entry name" value="DNA-BINDING PROTEIN HU"/>
    <property type="match status" value="1"/>
</dbReference>
<reference evidence="5 6" key="1">
    <citation type="submission" date="2017-09" db="EMBL/GenBank/DDBJ databases">
        <title>Large-scale bioinformatics analysis of Bacillus genomes uncovers conserved roles of natural products in bacterial physiology.</title>
        <authorList>
            <consortium name="Agbiome Team Llc"/>
            <person name="Bleich R.M."/>
            <person name="Kirk G.J."/>
            <person name="Santa Maria K.C."/>
            <person name="Allen S.E."/>
            <person name="Farag S."/>
            <person name="Shank E.A."/>
            <person name="Bowers A."/>
        </authorList>
    </citation>
    <scope>NUCLEOTIDE SEQUENCE [LARGE SCALE GENOMIC DNA]</scope>
    <source>
        <strain evidence="5 6">AFS027647</strain>
    </source>
</reference>
<accession>A0A9X6YMA8</accession>
<dbReference type="Proteomes" id="UP000220691">
    <property type="component" value="Unassembled WGS sequence"/>
</dbReference>
<evidence type="ECO:0000256" key="1">
    <source>
        <dbReference type="ARBA" id="ARBA00010529"/>
    </source>
</evidence>
<comment type="caution">
    <text evidence="5">The sequence shown here is derived from an EMBL/GenBank/DDBJ whole genome shotgun (WGS) entry which is preliminary data.</text>
</comment>
<gene>
    <name evidence="5" type="ORF">CN553_12325</name>
</gene>
<dbReference type="SMART" id="SM00411">
    <property type="entry name" value="BHL"/>
    <property type="match status" value="1"/>
</dbReference>
<comment type="similarity">
    <text evidence="1 4">Belongs to the bacterial histone-like protein family.</text>
</comment>
<dbReference type="GO" id="GO:0030527">
    <property type="term" value="F:structural constituent of chromatin"/>
    <property type="evidence" value="ECO:0007669"/>
    <property type="project" value="InterPro"/>
</dbReference>
<keyword evidence="3 5" id="KW-0238">DNA-binding</keyword>
<dbReference type="AlphaFoldDB" id="A0A9X6YMA8"/>
<dbReference type="GO" id="GO:0030261">
    <property type="term" value="P:chromosome condensation"/>
    <property type="evidence" value="ECO:0007669"/>
    <property type="project" value="UniProtKB-KW"/>
</dbReference>
<sequence>MMKTTEVVNAMAEITGGTKKDAKAHFDAFKEVIVGAVTRGEDVELKGLASFVSKEVAQGTARNPQTGEEIVVPAHRKASAKLAKSLRKF</sequence>
<dbReference type="GO" id="GO:0005829">
    <property type="term" value="C:cytosol"/>
    <property type="evidence" value="ECO:0007669"/>
    <property type="project" value="TreeGrafter"/>
</dbReference>
<dbReference type="Pfam" id="PF00216">
    <property type="entry name" value="Bac_DNA_binding"/>
    <property type="match status" value="1"/>
</dbReference>
<dbReference type="GO" id="GO:0003677">
    <property type="term" value="F:DNA binding"/>
    <property type="evidence" value="ECO:0007669"/>
    <property type="project" value="UniProtKB-KW"/>
</dbReference>
<proteinExistence type="inferred from homology"/>
<evidence type="ECO:0000256" key="3">
    <source>
        <dbReference type="ARBA" id="ARBA00023125"/>
    </source>
</evidence>
<evidence type="ECO:0000313" key="6">
    <source>
        <dbReference type="Proteomes" id="UP000220691"/>
    </source>
</evidence>
<dbReference type="Gene3D" id="4.10.520.10">
    <property type="entry name" value="IHF-like DNA-binding proteins"/>
    <property type="match status" value="1"/>
</dbReference>
<dbReference type="EMBL" id="NUAN01000071">
    <property type="protein sequence ID" value="PEN97828.1"/>
    <property type="molecule type" value="Genomic_DNA"/>
</dbReference>
<name>A0A9X6YMA8_BACCE</name>
<dbReference type="SUPFAM" id="SSF47729">
    <property type="entry name" value="IHF-like DNA-binding proteins"/>
    <property type="match status" value="1"/>
</dbReference>